<organism evidence="1 2">
    <name type="scientific">Protaetiibacter larvae</name>
    <dbReference type="NCBI Taxonomy" id="2592654"/>
    <lineage>
        <taxon>Bacteria</taxon>
        <taxon>Bacillati</taxon>
        <taxon>Actinomycetota</taxon>
        <taxon>Actinomycetes</taxon>
        <taxon>Micrococcales</taxon>
        <taxon>Microbacteriaceae</taxon>
        <taxon>Protaetiibacter</taxon>
    </lineage>
</organism>
<proteinExistence type="predicted"/>
<dbReference type="Proteomes" id="UP000322159">
    <property type="component" value="Chromosome"/>
</dbReference>
<gene>
    <name evidence="1" type="ORF">FLP23_08360</name>
</gene>
<evidence type="ECO:0000313" key="1">
    <source>
        <dbReference type="EMBL" id="QEO10015.1"/>
    </source>
</evidence>
<dbReference type="RefSeq" id="WP_149325433.1">
    <property type="nucleotide sequence ID" value="NZ_CP043504.1"/>
</dbReference>
<dbReference type="KEGG" id="lyk:FLP23_08360"/>
<name>A0A5C1Y9V0_9MICO</name>
<accession>A0A5C1Y9V0</accession>
<dbReference type="AlphaFoldDB" id="A0A5C1Y9V0"/>
<sequence>MAAEHRDRAMMAIRTIERHALRLATEPRRVAAERTLDLRIIERQLAALIFVAEVAATADQPSARPMSEPI</sequence>
<reference evidence="1 2" key="1">
    <citation type="submission" date="2019-09" db="EMBL/GenBank/DDBJ databases">
        <title>Genome sequencing of strain KACC 19322.</title>
        <authorList>
            <person name="Heo J."/>
            <person name="Kim S.-J."/>
            <person name="Kim J.-S."/>
            <person name="Hong S.-B."/>
            <person name="Kwon S.-W."/>
        </authorList>
    </citation>
    <scope>NUCLEOTIDE SEQUENCE [LARGE SCALE GENOMIC DNA]</scope>
    <source>
        <strain evidence="1 2">KACC 19322</strain>
    </source>
</reference>
<keyword evidence="2" id="KW-1185">Reference proteome</keyword>
<dbReference type="EMBL" id="CP043504">
    <property type="protein sequence ID" value="QEO10015.1"/>
    <property type="molecule type" value="Genomic_DNA"/>
</dbReference>
<protein>
    <submittedName>
        <fullName evidence="1">Uncharacterized protein</fullName>
    </submittedName>
</protein>
<evidence type="ECO:0000313" key="2">
    <source>
        <dbReference type="Proteomes" id="UP000322159"/>
    </source>
</evidence>